<evidence type="ECO:0000256" key="4">
    <source>
        <dbReference type="ARBA" id="ARBA00023054"/>
    </source>
</evidence>
<keyword evidence="4" id="KW-0175">Coiled coil</keyword>
<keyword evidence="7" id="KW-0804">Transcription</keyword>
<evidence type="ECO:0000256" key="5">
    <source>
        <dbReference type="ARBA" id="ARBA00023125"/>
    </source>
</evidence>
<evidence type="ECO:0000256" key="2">
    <source>
        <dbReference type="ARBA" id="ARBA00006789"/>
    </source>
</evidence>
<evidence type="ECO:0000256" key="1">
    <source>
        <dbReference type="ARBA" id="ARBA00004123"/>
    </source>
</evidence>
<dbReference type="ExpressionAtlas" id="A0A1D6JEZ6">
    <property type="expression patterns" value="baseline and differential"/>
</dbReference>
<dbReference type="InterPro" id="IPR057993">
    <property type="entry name" value="HD-Zip_IV_C"/>
</dbReference>
<dbReference type="GO" id="GO:0005634">
    <property type="term" value="C:nucleus"/>
    <property type="evidence" value="ECO:0007669"/>
    <property type="project" value="UniProtKB-SubCell"/>
</dbReference>
<reference evidence="9" key="1">
    <citation type="submission" date="2015-12" db="EMBL/GenBank/DDBJ databases">
        <title>Update maize B73 reference genome by single molecule sequencing technologies.</title>
        <authorList>
            <consortium name="Maize Genome Sequencing Project"/>
            <person name="Ware D."/>
        </authorList>
    </citation>
    <scope>NUCLEOTIDE SEQUENCE</scope>
    <source>
        <tissue evidence="9">Seedling</tissue>
    </source>
</reference>
<comment type="similarity">
    <text evidence="2">Belongs to the HD-ZIP homeobox family. Class IV subfamily.</text>
</comment>
<accession>A0A1D6JEZ6</accession>
<dbReference type="PANTHER" id="PTHR45654:SF77">
    <property type="entry name" value="HOMEOBOX-LEUCINE ZIPPER PROTEIN MERISTEM L1"/>
    <property type="match status" value="1"/>
</dbReference>
<dbReference type="PANTHER" id="PTHR45654">
    <property type="entry name" value="HOMEOBOX-LEUCINE ZIPPER PROTEIN MERISTEM L1"/>
    <property type="match status" value="1"/>
</dbReference>
<dbReference type="Pfam" id="PF25797">
    <property type="entry name" value="PDF2_C"/>
    <property type="match status" value="1"/>
</dbReference>
<dbReference type="InterPro" id="IPR042160">
    <property type="entry name" value="HD-Zip_IV"/>
</dbReference>
<evidence type="ECO:0000256" key="8">
    <source>
        <dbReference type="ARBA" id="ARBA00023242"/>
    </source>
</evidence>
<dbReference type="SUPFAM" id="SSF55961">
    <property type="entry name" value="Bet v1-like"/>
    <property type="match status" value="2"/>
</dbReference>
<protein>
    <submittedName>
        <fullName evidence="9">Homeodomain leucine zipper family IV protein</fullName>
    </submittedName>
</protein>
<keyword evidence="3" id="KW-0805">Transcription regulation</keyword>
<evidence type="ECO:0000256" key="3">
    <source>
        <dbReference type="ARBA" id="ARBA00023015"/>
    </source>
</evidence>
<dbReference type="InterPro" id="IPR023393">
    <property type="entry name" value="START-like_dom_sf"/>
</dbReference>
<dbReference type="SMART" id="SM00234">
    <property type="entry name" value="START"/>
    <property type="match status" value="1"/>
</dbReference>
<dbReference type="AlphaFoldDB" id="A0A1D6JEZ6"/>
<keyword evidence="8" id="KW-0539">Nucleus</keyword>
<proteinExistence type="inferred from homology"/>
<keyword evidence="6 9" id="KW-0371">Homeobox</keyword>
<comment type="subcellular location">
    <subcellularLocation>
        <location evidence="1">Nucleus</location>
    </subcellularLocation>
</comment>
<dbReference type="GO" id="GO:0003677">
    <property type="term" value="F:DNA binding"/>
    <property type="evidence" value="ECO:0007669"/>
    <property type="project" value="UniProtKB-KW"/>
</dbReference>
<evidence type="ECO:0000256" key="6">
    <source>
        <dbReference type="ARBA" id="ARBA00023155"/>
    </source>
</evidence>
<dbReference type="FunFam" id="3.30.530.20:FF:000026">
    <property type="entry name" value="Homeobox-leucine zipper protein GLABRA 2"/>
    <property type="match status" value="1"/>
</dbReference>
<dbReference type="PROSITE" id="PS50848">
    <property type="entry name" value="START"/>
    <property type="match status" value="1"/>
</dbReference>
<evidence type="ECO:0000256" key="7">
    <source>
        <dbReference type="ARBA" id="ARBA00023163"/>
    </source>
</evidence>
<dbReference type="EMBL" id="CM000786">
    <property type="protein sequence ID" value="AQK46347.1"/>
    <property type="molecule type" value="Genomic_DNA"/>
</dbReference>
<dbReference type="GO" id="GO:0008289">
    <property type="term" value="F:lipid binding"/>
    <property type="evidence" value="ECO:0007669"/>
    <property type="project" value="InterPro"/>
</dbReference>
<sequence length="425" mass="44774">MALPLTCSAAAVSSLLLVLPSDADKPMIVELAVAAMEELVRMAQLDEPLWNAPAGLDGSAEEETLNEEEYARLFPGGLGPKPYGLNSEASRDSAVVIMTHANLVEILMDVNQYAAVFSSIVSRAATLEVLSTGVAGNYNGALQVMSVEFQVPSPLVPTRESYFVRYCKQNADGTWAVVDVSLDGLRPGAVLKCRRRPSGCLIQEMPNGYSKVTWVEHVEVDDRSVHSIYKLLVSSGLAFGARRWVGTLDRQCERLASVMASNIPTSDIGVITSAEGRKSMLKLAERMVMSFCGGVTASAAHQWTTLSGSGAEDVRVMTRKSVDDPGRPPGIVLNGGDPDYVALLPSGFAILPDGPSSGSSSMLQGDGGVGSGGSLLTVAFQILVDSVPTAKISLGSVATVNSLIACTVERIKAAVISGQSNPQQQ</sequence>
<organism evidence="9">
    <name type="scientific">Zea mays</name>
    <name type="common">Maize</name>
    <dbReference type="NCBI Taxonomy" id="4577"/>
    <lineage>
        <taxon>Eukaryota</taxon>
        <taxon>Viridiplantae</taxon>
        <taxon>Streptophyta</taxon>
        <taxon>Embryophyta</taxon>
        <taxon>Tracheophyta</taxon>
        <taxon>Spermatophyta</taxon>
        <taxon>Magnoliopsida</taxon>
        <taxon>Liliopsida</taxon>
        <taxon>Poales</taxon>
        <taxon>Poaceae</taxon>
        <taxon>PACMAD clade</taxon>
        <taxon>Panicoideae</taxon>
        <taxon>Andropogonodae</taxon>
        <taxon>Andropogoneae</taxon>
        <taxon>Tripsacinae</taxon>
        <taxon>Zea</taxon>
    </lineage>
</organism>
<dbReference type="CDD" id="cd08875">
    <property type="entry name" value="START_ArGLABRA2_like"/>
    <property type="match status" value="1"/>
</dbReference>
<name>A0A1D6JEZ6_MAIZE</name>
<keyword evidence="5 9" id="KW-0238">DNA-binding</keyword>
<dbReference type="Gene3D" id="3.30.530.20">
    <property type="match status" value="1"/>
</dbReference>
<evidence type="ECO:0000313" key="9">
    <source>
        <dbReference type="EMBL" id="AQK46347.1"/>
    </source>
</evidence>
<gene>
    <name evidence="9" type="ORF">ZEAMMB73_Zm00001d026351</name>
</gene>
<dbReference type="InterPro" id="IPR002913">
    <property type="entry name" value="START_lipid-bd_dom"/>
</dbReference>
<dbReference type="Pfam" id="PF01852">
    <property type="entry name" value="START"/>
    <property type="match status" value="1"/>
</dbReference>